<dbReference type="InterPro" id="IPR024478">
    <property type="entry name" value="HlyB_4HB_MCP"/>
</dbReference>
<accession>Q7M812</accession>
<dbReference type="Pfam" id="PF00015">
    <property type="entry name" value="MCPsignal"/>
    <property type="match status" value="1"/>
</dbReference>
<dbReference type="eggNOG" id="COG0840">
    <property type="taxonomic scope" value="Bacteria"/>
</dbReference>
<dbReference type="AlphaFoldDB" id="Q7M812"/>
<dbReference type="Gene3D" id="1.10.287.950">
    <property type="entry name" value="Methyl-accepting chemotaxis protein"/>
    <property type="match status" value="1"/>
</dbReference>
<feature type="domain" description="Methyl-accepting transducer" evidence="4">
    <location>
        <begin position="385"/>
        <end position="550"/>
    </location>
</feature>
<evidence type="ECO:0000313" key="5">
    <source>
        <dbReference type="EMBL" id="CAE10956.1"/>
    </source>
</evidence>
<organism evidence="6">
    <name type="scientific">Wolinella succinogenes (strain ATCC 29543 / DSM 1740 / CCUG 13145 / JCM 31913 / LMG 7466 / NCTC 11488 / FDC 602W)</name>
    <name type="common">Vibrio succinogenes</name>
    <dbReference type="NCBI Taxonomy" id="273121"/>
    <lineage>
        <taxon>Bacteria</taxon>
        <taxon>Pseudomonadati</taxon>
        <taxon>Campylobacterota</taxon>
        <taxon>Epsilonproteobacteria</taxon>
        <taxon>Campylobacterales</taxon>
        <taxon>Helicobacteraceae</taxon>
        <taxon>Wolinella</taxon>
    </lineage>
</organism>
<dbReference type="InterPro" id="IPR004089">
    <property type="entry name" value="MCPsignal_dom"/>
</dbReference>
<name>Q7M812_WOLSU</name>
<keyword evidence="3" id="KW-0812">Transmembrane</keyword>
<keyword evidence="1 2" id="KW-0807">Transducer</keyword>
<dbReference type="STRING" id="273121.WS1951"/>
<dbReference type="KEGG" id="wsu:WS1951"/>
<dbReference type="PANTHER" id="PTHR32089">
    <property type="entry name" value="METHYL-ACCEPTING CHEMOTAXIS PROTEIN MCPB"/>
    <property type="match status" value="1"/>
</dbReference>
<dbReference type="PROSITE" id="PS50111">
    <property type="entry name" value="CHEMOTAXIS_TRANSDUC_2"/>
    <property type="match status" value="1"/>
</dbReference>
<evidence type="ECO:0000256" key="3">
    <source>
        <dbReference type="SAM" id="Phobius"/>
    </source>
</evidence>
<evidence type="ECO:0000256" key="1">
    <source>
        <dbReference type="ARBA" id="ARBA00023224"/>
    </source>
</evidence>
<dbReference type="HOGENOM" id="CLU_000445_107_30_7"/>
<dbReference type="Gene3D" id="1.20.120.1530">
    <property type="match status" value="1"/>
</dbReference>
<dbReference type="Proteomes" id="UP000000422">
    <property type="component" value="Chromosome"/>
</dbReference>
<dbReference type="SUPFAM" id="SSF58104">
    <property type="entry name" value="Methyl-accepting chemotaxis protein (MCP) signaling domain"/>
    <property type="match status" value="1"/>
</dbReference>
<dbReference type="RefSeq" id="WP_011139739.1">
    <property type="nucleotide sequence ID" value="NC_005090.1"/>
</dbReference>
<dbReference type="GO" id="GO:0007165">
    <property type="term" value="P:signal transduction"/>
    <property type="evidence" value="ECO:0007669"/>
    <property type="project" value="UniProtKB-KW"/>
</dbReference>
<evidence type="ECO:0000256" key="2">
    <source>
        <dbReference type="PROSITE-ProRule" id="PRU00284"/>
    </source>
</evidence>
<gene>
    <name evidence="5" type="ordered locus">WS1951</name>
</gene>
<keyword evidence="3" id="KW-0472">Membrane</keyword>
<feature type="transmembrane region" description="Helical" evidence="3">
    <location>
        <begin position="190"/>
        <end position="210"/>
    </location>
</feature>
<dbReference type="Pfam" id="PF12729">
    <property type="entry name" value="4HB_MCP_1"/>
    <property type="match status" value="1"/>
</dbReference>
<protein>
    <submittedName>
        <fullName evidence="5">METHYL-ACCEPTING CHEMOTAXIS PROTEIN</fullName>
    </submittedName>
</protein>
<dbReference type="PANTHER" id="PTHR32089:SF112">
    <property type="entry name" value="LYSOZYME-LIKE PROTEIN-RELATED"/>
    <property type="match status" value="1"/>
</dbReference>
<dbReference type="GO" id="GO:0016020">
    <property type="term" value="C:membrane"/>
    <property type="evidence" value="ECO:0007669"/>
    <property type="project" value="InterPro"/>
</dbReference>
<reference evidence="5 6" key="1">
    <citation type="journal article" date="2003" name="Proc. Natl. Acad. Sci. U.S.A.">
        <title>Complete genome sequence and analysis of Wolinella succinogenes.</title>
        <authorList>
            <person name="Baar C."/>
            <person name="Eppinger M."/>
            <person name="Raddatz G."/>
            <person name="Simon JM."/>
            <person name="Lanz C."/>
            <person name="Klimmek O."/>
            <person name="Nandakumar R."/>
            <person name="Gross R."/>
            <person name="Rosinus A."/>
            <person name="Keller H."/>
            <person name="Jagtap P."/>
            <person name="Linke B."/>
            <person name="Meyer F."/>
            <person name="Lederer H."/>
            <person name="Schuster S.C."/>
        </authorList>
    </citation>
    <scope>NUCLEOTIDE SEQUENCE [LARGE SCALE GENOMIC DNA]</scope>
    <source>
        <strain evidence="6">ATCC 29543 / DSM 1740 / CCUG 13145 / JCM 31913 / LMG 7466 / NCTC 11488 / FDC 602W</strain>
    </source>
</reference>
<dbReference type="SMART" id="SM00283">
    <property type="entry name" value="MA"/>
    <property type="match status" value="1"/>
</dbReference>
<proteinExistence type="predicted"/>
<dbReference type="EMBL" id="BX571662">
    <property type="protein sequence ID" value="CAE10956.1"/>
    <property type="molecule type" value="Genomic_DNA"/>
</dbReference>
<sequence>MGIIANLSTKAKLGLLLLLLLLGILLTGILGIRAANTINDNNTRLYAQATVPLGYIGKLNGSLEEVRGYFYRYVSGAITYDKLKSHVSNWFAKDYEEFKKAYAKAISTPEDKALFEEIVREFETYKSLSLKRFELLEAGKTEEAKTFASQVAVQGRKCGDLLNKFMEFNVKLAETISAENDQVAALETKLLIALVSVCSILGLLIGFLIIRNITSSLTSIEEGLDSFFAFLSRESREAKKITLNSSDEFGKMAGAINENVERIEKEIRSDSELIEEAKGVARRVQHGWYSQYIEKKTTNPSLEEFKNSVNEMIKATKAHFTNMNVVLEQYAKYDYREELRLEGIEKGGVFEILVNDINTLRNAIVQSLRDSLQAGERLEEQSRLLNDSMQTLSQGTNEQAASLEESAAAIEEMSSSMHSVNDRTSEVIKQSEEIKGVIGIIRDIADQTNLLALNAAIEAARAGEHGRGFAVVADEVRKLAERTQKSLGEIEANTNVLVQSINEMGESIKEQAQGITQINEAIAQLDTVTQQNAGVADKTDGIASMVASMAEGIVKEVRGKRF</sequence>
<keyword evidence="3" id="KW-1133">Transmembrane helix</keyword>
<evidence type="ECO:0000259" key="4">
    <source>
        <dbReference type="PROSITE" id="PS50111"/>
    </source>
</evidence>
<evidence type="ECO:0000313" key="6">
    <source>
        <dbReference type="Proteomes" id="UP000000422"/>
    </source>
</evidence>
<keyword evidence="6" id="KW-1185">Reference proteome</keyword>